<evidence type="ECO:0000256" key="2">
    <source>
        <dbReference type="ARBA" id="ARBA00010199"/>
    </source>
</evidence>
<dbReference type="AlphaFoldDB" id="A0A0D1BX73"/>
<dbReference type="InterPro" id="IPR002797">
    <property type="entry name" value="Polysacc_synth"/>
</dbReference>
<dbReference type="InterPro" id="IPR024923">
    <property type="entry name" value="PG_synth_SpoVB"/>
</dbReference>
<feature type="transmembrane region" description="Helical" evidence="8">
    <location>
        <begin position="323"/>
        <end position="342"/>
    </location>
</feature>
<keyword evidence="3" id="KW-0813">Transport</keyword>
<feature type="transmembrane region" description="Helical" evidence="8">
    <location>
        <begin position="125"/>
        <end position="146"/>
    </location>
</feature>
<comment type="caution">
    <text evidence="9">The sequence shown here is derived from an EMBL/GenBank/DDBJ whole genome shotgun (WGS) entry which is preliminary data.</text>
</comment>
<evidence type="ECO:0000256" key="6">
    <source>
        <dbReference type="ARBA" id="ARBA00023136"/>
    </source>
</evidence>
<feature type="transmembrane region" description="Helical" evidence="8">
    <location>
        <begin position="228"/>
        <end position="252"/>
    </location>
</feature>
<feature type="transmembrane region" description="Helical" evidence="8">
    <location>
        <begin position="95"/>
        <end position="113"/>
    </location>
</feature>
<evidence type="ECO:0000256" key="5">
    <source>
        <dbReference type="ARBA" id="ARBA00022989"/>
    </source>
</evidence>
<feature type="transmembrane region" description="Helical" evidence="8">
    <location>
        <begin position="281"/>
        <end position="302"/>
    </location>
</feature>
<gene>
    <name evidence="9" type="ORF">N495_07525</name>
</gene>
<dbReference type="PANTHER" id="PTHR43298">
    <property type="entry name" value="MULTIDRUG RESISTANCE PROTEIN NORM-RELATED"/>
    <property type="match status" value="1"/>
</dbReference>
<dbReference type="PIRSF" id="PIRSF038958">
    <property type="entry name" value="PG_synth_SpoVB"/>
    <property type="match status" value="1"/>
</dbReference>
<feature type="transmembrane region" description="Helical" evidence="8">
    <location>
        <begin position="451"/>
        <end position="470"/>
    </location>
</feature>
<evidence type="ECO:0000256" key="7">
    <source>
        <dbReference type="ARBA" id="ARBA00031636"/>
    </source>
</evidence>
<feature type="transmembrane region" description="Helical" evidence="8">
    <location>
        <begin position="387"/>
        <end position="406"/>
    </location>
</feature>
<evidence type="ECO:0000313" key="9">
    <source>
        <dbReference type="EMBL" id="KIS23446.1"/>
    </source>
</evidence>
<dbReference type="RefSeq" id="WP_003486610.1">
    <property type="nucleotide sequence ID" value="NZ_JXSU01000007.1"/>
</dbReference>
<evidence type="ECO:0000313" key="10">
    <source>
        <dbReference type="Proteomes" id="UP000032250"/>
    </source>
</evidence>
<comment type="similarity">
    <text evidence="2">Belongs to the multi antimicrobial extrusion (MATE) (TC 2.A.66.1) family.</text>
</comment>
<reference evidence="9 10" key="1">
    <citation type="submission" date="2014-06" db="EMBL/GenBank/DDBJ databases">
        <title>Genome characterization of distinct group I Clostridium botulinum lineages.</title>
        <authorList>
            <person name="Giordani F."/>
            <person name="Anselmo A."/>
            <person name="Fillo S."/>
            <person name="Palozzi A.M."/>
            <person name="Fortunato A."/>
            <person name="Gentile B."/>
            <person name="Ciammaruconi A."/>
            <person name="Anniballi F."/>
            <person name="De Medici D."/>
            <person name="Lista F."/>
        </authorList>
    </citation>
    <scope>NUCLEOTIDE SEQUENCE [LARGE SCALE GENOMIC DNA]</scope>
    <source>
        <strain evidence="9 10">B2 450</strain>
    </source>
</reference>
<dbReference type="Proteomes" id="UP000032250">
    <property type="component" value="Unassembled WGS sequence"/>
</dbReference>
<evidence type="ECO:0000256" key="3">
    <source>
        <dbReference type="ARBA" id="ARBA00022448"/>
    </source>
</evidence>
<evidence type="ECO:0000256" key="1">
    <source>
        <dbReference type="ARBA" id="ARBA00004141"/>
    </source>
</evidence>
<feature type="transmembrane region" description="Helical" evidence="8">
    <location>
        <begin position="45"/>
        <end position="67"/>
    </location>
</feature>
<dbReference type="InterPro" id="IPR050222">
    <property type="entry name" value="MATE_MdtK"/>
</dbReference>
<proteinExistence type="inferred from homology"/>
<keyword evidence="5 8" id="KW-1133">Transmembrane helix</keyword>
<dbReference type="NCBIfam" id="TIGR02900">
    <property type="entry name" value="spore_V_B"/>
    <property type="match status" value="1"/>
</dbReference>
<keyword evidence="6 8" id="KW-0472">Membrane</keyword>
<dbReference type="InterPro" id="IPR014249">
    <property type="entry name" value="Spore_V_B"/>
</dbReference>
<dbReference type="PATRIC" id="fig|1379739.3.peg.1848"/>
<organism evidence="9 10">
    <name type="scientific">Clostridium botulinum B2 450</name>
    <dbReference type="NCBI Taxonomy" id="1379739"/>
    <lineage>
        <taxon>Bacteria</taxon>
        <taxon>Bacillati</taxon>
        <taxon>Bacillota</taxon>
        <taxon>Clostridia</taxon>
        <taxon>Eubacteriales</taxon>
        <taxon>Clostridiaceae</taxon>
        <taxon>Clostridium</taxon>
    </lineage>
</organism>
<accession>A0A0D1BX73</accession>
<feature type="transmembrane region" description="Helical" evidence="8">
    <location>
        <begin position="412"/>
        <end position="431"/>
    </location>
</feature>
<dbReference type="OrthoDB" id="9775950at2"/>
<comment type="subcellular location">
    <subcellularLocation>
        <location evidence="1">Membrane</location>
        <topology evidence="1">Multi-pass membrane protein</topology>
    </subcellularLocation>
</comment>
<protein>
    <recommendedName>
        <fullName evidence="7">Multidrug-efflux transporter</fullName>
    </recommendedName>
</protein>
<evidence type="ECO:0000256" key="8">
    <source>
        <dbReference type="SAM" id="Phobius"/>
    </source>
</evidence>
<keyword evidence="4 8" id="KW-0812">Transmembrane</keyword>
<name>A0A0D1BX73_CLOBO</name>
<feature type="transmembrane region" description="Helical" evidence="8">
    <location>
        <begin position="189"/>
        <end position="208"/>
    </location>
</feature>
<feature type="transmembrane region" description="Helical" evidence="8">
    <location>
        <begin position="476"/>
        <end position="496"/>
    </location>
</feature>
<feature type="transmembrane region" description="Helical" evidence="8">
    <location>
        <begin position="12"/>
        <end position="33"/>
    </location>
</feature>
<dbReference type="GO" id="GO:0005886">
    <property type="term" value="C:plasma membrane"/>
    <property type="evidence" value="ECO:0007669"/>
    <property type="project" value="TreeGrafter"/>
</dbReference>
<sequence length="501" mass="56093">MLTKRSTFFKESLTLIVSNLTTGVCAFTFSILISNKLGAEGMGLYGLIMPIYDLFTCLINGGMTAAISRNCAIYFGKNDFGNLHKTVESTLTFDAIWAIIVVCFVFINSSYISSNIIKDTRSLKALRVICPAMIFIALSAILKGYFYSISTAKVPAIIDIVEKGLRIVVFSLIIYSFNISSVSGTVTTAYTTLTIGELVSLIFLYFFYIKNKLKFKFSYNESEDSLQLLFNVLIVSLPLCLNGFLTTGLYTLSTLIIPRRLLSAGINYREALSLMGKFSNMALSIPLFPSIILTSICTILIPDLSESMSKGNYFSMENRIEKIIKIALILSLSTLCVCAAIPNELGFMFFNRKDLGNYIKFLSFSTPFVYVSIISYAILNGIGKQKILLKNSIIVAVEDLILLYMLTGLSFINIYGYGITLIITSITSIVLNFEEIKKHCFIKIDLHEKFIYALCTILVYLILNLLNNIISLQNIYIRNILIILSGFFLMFILINITNKKH</sequence>
<dbReference type="HOGENOM" id="CLU_022017_2_2_9"/>
<dbReference type="PANTHER" id="PTHR43298:SF2">
    <property type="entry name" value="FMN_FAD EXPORTER YEEO-RELATED"/>
    <property type="match status" value="1"/>
</dbReference>
<dbReference type="EMBL" id="JXSU01000007">
    <property type="protein sequence ID" value="KIS23446.1"/>
    <property type="molecule type" value="Genomic_DNA"/>
</dbReference>
<evidence type="ECO:0000256" key="4">
    <source>
        <dbReference type="ARBA" id="ARBA00022692"/>
    </source>
</evidence>
<dbReference type="Pfam" id="PF01943">
    <property type="entry name" value="Polysacc_synt"/>
    <property type="match status" value="1"/>
</dbReference>
<feature type="transmembrane region" description="Helical" evidence="8">
    <location>
        <begin position="362"/>
        <end position="380"/>
    </location>
</feature>